<evidence type="ECO:0000256" key="2">
    <source>
        <dbReference type="ARBA" id="ARBA00011344"/>
    </source>
</evidence>
<keyword evidence="5" id="KW-0804">Transcription</keyword>
<dbReference type="EMBL" id="PGFF01000001">
    <property type="protein sequence ID" value="PJJ73423.1"/>
    <property type="molecule type" value="Genomic_DNA"/>
</dbReference>
<dbReference type="AlphaFoldDB" id="A0A2M9CND7"/>
<evidence type="ECO:0000256" key="5">
    <source>
        <dbReference type="ARBA" id="ARBA00023163"/>
    </source>
</evidence>
<feature type="domain" description="RNA polymerase sigma-70 region 2" evidence="6">
    <location>
        <begin position="18"/>
        <end position="80"/>
    </location>
</feature>
<gene>
    <name evidence="8" type="ORF">CLV46_3015</name>
</gene>
<dbReference type="GO" id="GO:0003677">
    <property type="term" value="F:DNA binding"/>
    <property type="evidence" value="ECO:0007669"/>
    <property type="project" value="InterPro"/>
</dbReference>
<evidence type="ECO:0000259" key="7">
    <source>
        <dbReference type="Pfam" id="PF08281"/>
    </source>
</evidence>
<dbReference type="Gene3D" id="1.10.10.10">
    <property type="entry name" value="Winged helix-like DNA-binding domain superfamily/Winged helix DNA-binding domain"/>
    <property type="match status" value="1"/>
</dbReference>
<dbReference type="Pfam" id="PF04542">
    <property type="entry name" value="Sigma70_r2"/>
    <property type="match status" value="1"/>
</dbReference>
<proteinExistence type="inferred from homology"/>
<reference evidence="8 9" key="1">
    <citation type="submission" date="2017-11" db="EMBL/GenBank/DDBJ databases">
        <title>Genomic Encyclopedia of Archaeal and Bacterial Type Strains, Phase II (KMG-II): From Individual Species to Whole Genera.</title>
        <authorList>
            <person name="Goeker M."/>
        </authorList>
    </citation>
    <scope>NUCLEOTIDE SEQUENCE [LARGE SCALE GENOMIC DNA]</scope>
    <source>
        <strain evidence="8 9">DSM 27393</strain>
    </source>
</reference>
<dbReference type="Gene3D" id="3.10.450.50">
    <property type="match status" value="1"/>
</dbReference>
<dbReference type="InterPro" id="IPR014284">
    <property type="entry name" value="RNA_pol_sigma-70_dom"/>
</dbReference>
<keyword evidence="4" id="KW-0731">Sigma factor</keyword>
<name>A0A2M9CND7_9MICO</name>
<dbReference type="GO" id="GO:0016987">
    <property type="term" value="F:sigma factor activity"/>
    <property type="evidence" value="ECO:0007669"/>
    <property type="project" value="UniProtKB-KW"/>
</dbReference>
<dbReference type="PANTHER" id="PTHR30173">
    <property type="entry name" value="SIGMA 19 FACTOR"/>
    <property type="match status" value="1"/>
</dbReference>
<dbReference type="SUPFAM" id="SSF88659">
    <property type="entry name" value="Sigma3 and sigma4 domains of RNA polymerase sigma factors"/>
    <property type="match status" value="1"/>
</dbReference>
<evidence type="ECO:0000313" key="8">
    <source>
        <dbReference type="EMBL" id="PJJ73423.1"/>
    </source>
</evidence>
<comment type="caution">
    <text evidence="8">The sequence shown here is derived from an EMBL/GenBank/DDBJ whole genome shotgun (WGS) entry which is preliminary data.</text>
</comment>
<dbReference type="Gene3D" id="1.10.1740.10">
    <property type="match status" value="1"/>
</dbReference>
<organism evidence="8 9">
    <name type="scientific">Diaminobutyricimonas aerilata</name>
    <dbReference type="NCBI Taxonomy" id="1162967"/>
    <lineage>
        <taxon>Bacteria</taxon>
        <taxon>Bacillati</taxon>
        <taxon>Actinomycetota</taxon>
        <taxon>Actinomycetes</taxon>
        <taxon>Micrococcales</taxon>
        <taxon>Microbacteriaceae</taxon>
        <taxon>Diaminobutyricimonas</taxon>
    </lineage>
</organism>
<evidence type="ECO:0000256" key="4">
    <source>
        <dbReference type="ARBA" id="ARBA00023082"/>
    </source>
</evidence>
<comment type="similarity">
    <text evidence="1">Belongs to the sigma-70 factor family. ECF subfamily.</text>
</comment>
<evidence type="ECO:0000256" key="1">
    <source>
        <dbReference type="ARBA" id="ARBA00010641"/>
    </source>
</evidence>
<dbReference type="PANTHER" id="PTHR30173:SF43">
    <property type="entry name" value="ECF RNA POLYMERASE SIGMA FACTOR SIGI-RELATED"/>
    <property type="match status" value="1"/>
</dbReference>
<dbReference type="Pfam" id="PF08281">
    <property type="entry name" value="Sigma70_r4_2"/>
    <property type="match status" value="1"/>
</dbReference>
<dbReference type="NCBIfam" id="TIGR02937">
    <property type="entry name" value="sigma70-ECF"/>
    <property type="match status" value="1"/>
</dbReference>
<evidence type="ECO:0000313" key="9">
    <source>
        <dbReference type="Proteomes" id="UP000228758"/>
    </source>
</evidence>
<keyword evidence="3" id="KW-0805">Transcription regulation</keyword>
<dbReference type="Proteomes" id="UP000228758">
    <property type="component" value="Unassembled WGS sequence"/>
</dbReference>
<dbReference type="GO" id="GO:0006352">
    <property type="term" value="P:DNA-templated transcription initiation"/>
    <property type="evidence" value="ECO:0007669"/>
    <property type="project" value="InterPro"/>
</dbReference>
<dbReference type="OrthoDB" id="3211555at2"/>
<dbReference type="InterPro" id="IPR032710">
    <property type="entry name" value="NTF2-like_dom_sf"/>
</dbReference>
<protein>
    <submittedName>
        <fullName evidence="8">RNA polymerase sigma-70 factor (ECF subfamily)</fullName>
    </submittedName>
</protein>
<dbReference type="SUPFAM" id="SSF88946">
    <property type="entry name" value="Sigma2 domain of RNA polymerase sigma factors"/>
    <property type="match status" value="1"/>
</dbReference>
<feature type="domain" description="RNA polymerase sigma factor 70 region 4 type 2" evidence="7">
    <location>
        <begin position="122"/>
        <end position="173"/>
    </location>
</feature>
<sequence length="301" mass="32708">MPAESRDDPAAPDAAAERHALLGLCYRILGSLADAEDAVQETYARWHRLGEQERRGITARRSWLMTTASRICLDMLGTARARREHYVGQWLPEPVPQAGLWQSTTATVDPADRVTLDESVSMALLVVLESMTPAERVAFVLHDVFQYTFAEVGEIVGRSPEACRQLASSARKRVRGARRAPADAAQHAALVRSFKAAWETGEIDALLPLLDPDTVAVADGGGVGGASPRPVEGAARVAWLFADLRHRAPDLVLAETEVNGVPGLIARRDGQTVAVISLSVSNGRIDRIWGVSNPEKLRAWR</sequence>
<dbReference type="InterPro" id="IPR007627">
    <property type="entry name" value="RNA_pol_sigma70_r2"/>
</dbReference>
<evidence type="ECO:0000259" key="6">
    <source>
        <dbReference type="Pfam" id="PF04542"/>
    </source>
</evidence>
<accession>A0A2M9CND7</accession>
<keyword evidence="9" id="KW-1185">Reference proteome</keyword>
<dbReference type="NCBIfam" id="NF007214">
    <property type="entry name" value="PRK09636.1"/>
    <property type="match status" value="1"/>
</dbReference>
<comment type="subunit">
    <text evidence="2">Interacts transiently with the RNA polymerase catalytic core formed by RpoA, RpoB, RpoC and RpoZ (2 alpha, 1 beta, 1 beta' and 1 omega subunit) to form the RNA polymerase holoenzyme that can initiate transcription.</text>
</comment>
<dbReference type="SUPFAM" id="SSF54427">
    <property type="entry name" value="NTF2-like"/>
    <property type="match status" value="1"/>
</dbReference>
<evidence type="ECO:0000256" key="3">
    <source>
        <dbReference type="ARBA" id="ARBA00023015"/>
    </source>
</evidence>
<dbReference type="InterPro" id="IPR036388">
    <property type="entry name" value="WH-like_DNA-bd_sf"/>
</dbReference>
<dbReference type="InterPro" id="IPR013249">
    <property type="entry name" value="RNA_pol_sigma70_r4_t2"/>
</dbReference>
<dbReference type="RefSeq" id="WP_100365513.1">
    <property type="nucleotide sequence ID" value="NZ_PGFF01000001.1"/>
</dbReference>
<dbReference type="InterPro" id="IPR013324">
    <property type="entry name" value="RNA_pol_sigma_r3/r4-like"/>
</dbReference>
<dbReference type="InterPro" id="IPR052704">
    <property type="entry name" value="ECF_Sigma-70_Domain"/>
</dbReference>
<dbReference type="InterPro" id="IPR013325">
    <property type="entry name" value="RNA_pol_sigma_r2"/>
</dbReference>